<reference evidence="16" key="1">
    <citation type="submission" date="2021-01" db="EMBL/GenBank/DDBJ databases">
        <authorList>
            <person name="Corre E."/>
            <person name="Pelletier E."/>
            <person name="Niang G."/>
            <person name="Scheremetjew M."/>
            <person name="Finn R."/>
            <person name="Kale V."/>
            <person name="Holt S."/>
            <person name="Cochrane G."/>
            <person name="Meng A."/>
            <person name="Brown T."/>
            <person name="Cohen L."/>
        </authorList>
    </citation>
    <scope>NUCLEOTIDE SEQUENCE</scope>
    <source>
        <strain evidence="16">GSBS06</strain>
    </source>
</reference>
<dbReference type="InterPro" id="IPR052214">
    <property type="entry name" value="DAG_Lipase-Related"/>
</dbReference>
<evidence type="ECO:0000256" key="7">
    <source>
        <dbReference type="ARBA" id="ARBA00022801"/>
    </source>
</evidence>
<evidence type="ECO:0000259" key="15">
    <source>
        <dbReference type="Pfam" id="PF01764"/>
    </source>
</evidence>
<dbReference type="AlphaFoldDB" id="A0A7S3V146"/>
<evidence type="ECO:0000256" key="9">
    <source>
        <dbReference type="ARBA" id="ARBA00022963"/>
    </source>
</evidence>
<keyword evidence="11" id="KW-0443">Lipid metabolism</keyword>
<keyword evidence="9" id="KW-0442">Lipid degradation</keyword>
<gene>
    <name evidence="16" type="ORF">ASTO00021_LOCUS15187</name>
</gene>
<evidence type="ECO:0000256" key="4">
    <source>
        <dbReference type="ARBA" id="ARBA00022553"/>
    </source>
</evidence>
<keyword evidence="7" id="KW-0378">Hydrolase</keyword>
<name>A0A7S3V146_9STRA</name>
<dbReference type="EC" id="3.1.1.116" evidence="14"/>
<dbReference type="SUPFAM" id="SSF53474">
    <property type="entry name" value="alpha/beta-Hydrolases"/>
    <property type="match status" value="1"/>
</dbReference>
<proteinExistence type="predicted"/>
<comment type="subcellular location">
    <subcellularLocation>
        <location evidence="2">Cell membrane</location>
        <topology evidence="2">Multi-pass membrane protein</topology>
    </subcellularLocation>
</comment>
<accession>A0A7S3V146</accession>
<keyword evidence="10" id="KW-1133">Transmembrane helix</keyword>
<dbReference type="PANTHER" id="PTHR45792">
    <property type="entry name" value="DIACYLGLYCEROL LIPASE HOMOLOG-RELATED"/>
    <property type="match status" value="1"/>
</dbReference>
<evidence type="ECO:0000256" key="13">
    <source>
        <dbReference type="ARBA" id="ARBA00024531"/>
    </source>
</evidence>
<dbReference type="Gene3D" id="3.40.50.1820">
    <property type="entry name" value="alpha/beta hydrolase"/>
    <property type="match status" value="1"/>
</dbReference>
<evidence type="ECO:0000256" key="12">
    <source>
        <dbReference type="ARBA" id="ARBA00023136"/>
    </source>
</evidence>
<dbReference type="EMBL" id="HBIN01019913">
    <property type="protein sequence ID" value="CAE0445161.1"/>
    <property type="molecule type" value="Transcribed_RNA"/>
</dbReference>
<keyword evidence="3" id="KW-1003">Cell membrane</keyword>
<organism evidence="16">
    <name type="scientific">Aplanochytrium stocchinoi</name>
    <dbReference type="NCBI Taxonomy" id="215587"/>
    <lineage>
        <taxon>Eukaryota</taxon>
        <taxon>Sar</taxon>
        <taxon>Stramenopiles</taxon>
        <taxon>Bigyra</taxon>
        <taxon>Labyrinthulomycetes</taxon>
        <taxon>Thraustochytrida</taxon>
        <taxon>Thraustochytriidae</taxon>
        <taxon>Aplanochytrium</taxon>
    </lineage>
</organism>
<keyword evidence="4" id="KW-0597">Phosphoprotein</keyword>
<evidence type="ECO:0000256" key="14">
    <source>
        <dbReference type="ARBA" id="ARBA00026104"/>
    </source>
</evidence>
<keyword evidence="12" id="KW-0472">Membrane</keyword>
<sequence>MKLVRSFNLSNDSFALDVKEQRLSDDFDSFLWGDSAPKLTELENKRSSKKVMKKRRKTGTTVPKFEIKRTAENLPMTDENLETMQFIRDYTPHMLAIYGWKLLVYMDTIQLRPFRSIGKLLRMPRLKNDSRFHTERDNCCRCEGSTLLRQTDLSSDDIVYASFTNIEGQQVPYAVMVDHKLHSVVFTCRGSLSLQDIITDMLIEPEPLNKCGREWGFDGEGHYAHRGFFKCAETIRQRLQRSLILHTLLGVEPVYKVDESVIDDEDPDHKLKTKLSDLPHCRGYNLVVVGHSLGAGVAAILSLMLRPEFPNVQCIAYSSPGCVFDIEMARESKAWIVSPFVGKDFVSHLSWESLNRLRGQTLDMLRRSKTNKGKIFETIYKKKKVESLLYEYDEIPDTPKRNEIAKQIEELATSTNNKFERIKMHNAGRVLHFAKVSTTKKGCFKRKRKYEPTWVDSNDMQDLEISTRMLLDHFPNYVAFIINEVANEYIPPNL</sequence>
<evidence type="ECO:0000313" key="16">
    <source>
        <dbReference type="EMBL" id="CAE0445161.1"/>
    </source>
</evidence>
<dbReference type="GO" id="GO:0046872">
    <property type="term" value="F:metal ion binding"/>
    <property type="evidence" value="ECO:0007669"/>
    <property type="project" value="UniProtKB-KW"/>
</dbReference>
<feature type="domain" description="Fungal lipase-type" evidence="15">
    <location>
        <begin position="185"/>
        <end position="350"/>
    </location>
</feature>
<keyword evidence="6" id="KW-0479">Metal-binding</keyword>
<evidence type="ECO:0000256" key="1">
    <source>
        <dbReference type="ARBA" id="ARBA00001913"/>
    </source>
</evidence>
<dbReference type="GO" id="GO:0016042">
    <property type="term" value="P:lipid catabolic process"/>
    <property type="evidence" value="ECO:0007669"/>
    <property type="project" value="UniProtKB-KW"/>
</dbReference>
<dbReference type="PANTHER" id="PTHR45792:SF8">
    <property type="entry name" value="DIACYLGLYCEROL LIPASE-ALPHA"/>
    <property type="match status" value="1"/>
</dbReference>
<evidence type="ECO:0000256" key="2">
    <source>
        <dbReference type="ARBA" id="ARBA00004651"/>
    </source>
</evidence>
<comment type="catalytic activity">
    <reaction evidence="13">
        <text>a 1,2-diacyl-sn-glycerol + H2O = a 2-acylglycerol + a fatty acid + H(+)</text>
        <dbReference type="Rhea" id="RHEA:33275"/>
        <dbReference type="ChEBI" id="CHEBI:15377"/>
        <dbReference type="ChEBI" id="CHEBI:15378"/>
        <dbReference type="ChEBI" id="CHEBI:17389"/>
        <dbReference type="ChEBI" id="CHEBI:17815"/>
        <dbReference type="ChEBI" id="CHEBI:28868"/>
        <dbReference type="EC" id="3.1.1.116"/>
    </reaction>
    <physiologicalReaction direction="left-to-right" evidence="13">
        <dbReference type="Rhea" id="RHEA:33276"/>
    </physiologicalReaction>
</comment>
<dbReference type="InterPro" id="IPR029058">
    <property type="entry name" value="AB_hydrolase_fold"/>
</dbReference>
<dbReference type="GO" id="GO:0005886">
    <property type="term" value="C:plasma membrane"/>
    <property type="evidence" value="ECO:0007669"/>
    <property type="project" value="UniProtKB-SubCell"/>
</dbReference>
<keyword evidence="8" id="KW-0106">Calcium</keyword>
<dbReference type="CDD" id="cd00519">
    <property type="entry name" value="Lipase_3"/>
    <property type="match status" value="1"/>
</dbReference>
<evidence type="ECO:0000256" key="11">
    <source>
        <dbReference type="ARBA" id="ARBA00023098"/>
    </source>
</evidence>
<comment type="cofactor">
    <cofactor evidence="1">
        <name>Ca(2+)</name>
        <dbReference type="ChEBI" id="CHEBI:29108"/>
    </cofactor>
</comment>
<keyword evidence="5" id="KW-0812">Transmembrane</keyword>
<evidence type="ECO:0000256" key="6">
    <source>
        <dbReference type="ARBA" id="ARBA00022723"/>
    </source>
</evidence>
<evidence type="ECO:0000256" key="3">
    <source>
        <dbReference type="ARBA" id="ARBA00022475"/>
    </source>
</evidence>
<dbReference type="Pfam" id="PF01764">
    <property type="entry name" value="Lipase_3"/>
    <property type="match status" value="1"/>
</dbReference>
<evidence type="ECO:0000256" key="5">
    <source>
        <dbReference type="ARBA" id="ARBA00022692"/>
    </source>
</evidence>
<evidence type="ECO:0000256" key="10">
    <source>
        <dbReference type="ARBA" id="ARBA00022989"/>
    </source>
</evidence>
<dbReference type="InterPro" id="IPR002921">
    <property type="entry name" value="Fungal_lipase-type"/>
</dbReference>
<protein>
    <recommendedName>
        <fullName evidence="14">sn-1-specific diacylglycerol lipase</fullName>
        <ecNumber evidence="14">3.1.1.116</ecNumber>
    </recommendedName>
</protein>
<evidence type="ECO:0000256" key="8">
    <source>
        <dbReference type="ARBA" id="ARBA00022837"/>
    </source>
</evidence>
<dbReference type="GO" id="GO:0016298">
    <property type="term" value="F:lipase activity"/>
    <property type="evidence" value="ECO:0007669"/>
    <property type="project" value="TreeGrafter"/>
</dbReference>